<organism evidence="1 2">
    <name type="scientific">Nitrolancea hollandica Lb</name>
    <dbReference type="NCBI Taxonomy" id="1129897"/>
    <lineage>
        <taxon>Bacteria</taxon>
        <taxon>Pseudomonadati</taxon>
        <taxon>Thermomicrobiota</taxon>
        <taxon>Thermomicrobia</taxon>
        <taxon>Sphaerobacterales</taxon>
        <taxon>Sphaerobacterineae</taxon>
        <taxon>Sphaerobacteraceae</taxon>
        <taxon>Nitrolancea</taxon>
    </lineage>
</organism>
<dbReference type="CDD" id="cd03801">
    <property type="entry name" value="GT4_PimA-like"/>
    <property type="match status" value="1"/>
</dbReference>
<dbReference type="EMBL" id="CAGS01000201">
    <property type="protein sequence ID" value="CCF83886.1"/>
    <property type="molecule type" value="Genomic_DNA"/>
</dbReference>
<dbReference type="SUPFAM" id="SSF53756">
    <property type="entry name" value="UDP-Glycosyltransferase/glycogen phosphorylase"/>
    <property type="match status" value="1"/>
</dbReference>
<gene>
    <name evidence="1" type="ORF">NITHO_280029</name>
</gene>
<proteinExistence type="predicted"/>
<evidence type="ECO:0000313" key="1">
    <source>
        <dbReference type="EMBL" id="CCF83886.1"/>
    </source>
</evidence>
<dbReference type="Gene3D" id="3.40.50.2000">
    <property type="entry name" value="Glycogen Phosphorylase B"/>
    <property type="match status" value="1"/>
</dbReference>
<name>I4EGS4_9BACT</name>
<sequence length="471" mass="52164">MTTNPPTVLLIASDTIGRQMAGSGIRYWNLARVLGRRQPVTLAIPAATTLTPPPGVTMVPYGGPDADEDRRGKKLAELIAEHQVIVAQHLPYLYADTDLLASRFLVIDLYAPWILEKLEWARTDPERGEPARKDDVAILNRLLSLGDFFLCASERQRDFWLGALAAAGRIEFEHAATDPGLRTLIDVVPFGLTEAPPEKTGPGPRGAIAGIGPDDTVLLWNGGLWNWLDPLTAIRATHLLAAGDPGIRLVFMGTRSPVGWAAEMGIVAQARELTRDLGLLDRHVFFNDWVPYDARQNWLLEADLTVSLHSVTAESRYSFRTRMLDNLWCGVPIVATEGDVVADLIREEGIGLTVPPDDPGAVADAVRKILDPAQRDAVRDTIAFVARRYTWERASEPLLAYCWEPRRIGTARGHDPVAAYIHNLERTYSETAQYGRHLERVIAQQNAALESSIDARVRRLAHALRSRLRRG</sequence>
<evidence type="ECO:0000313" key="2">
    <source>
        <dbReference type="Proteomes" id="UP000004221"/>
    </source>
</evidence>
<reference evidence="1 2" key="1">
    <citation type="journal article" date="2012" name="ISME J.">
        <title>Nitrification expanded: discovery, physiology and genomics of a nitrite-oxidizing bacterium from the phylum Chloroflexi.</title>
        <authorList>
            <person name="Sorokin D.Y."/>
            <person name="Lucker S."/>
            <person name="Vejmelkova D."/>
            <person name="Kostrikina N.A."/>
            <person name="Kleerebezem R."/>
            <person name="Rijpstra W.I."/>
            <person name="Damste J.S."/>
            <person name="Le Paslier D."/>
            <person name="Muyzer G."/>
            <person name="Wagner M."/>
            <person name="van Loosdrecht M.C."/>
            <person name="Daims H."/>
        </authorList>
    </citation>
    <scope>NUCLEOTIDE SEQUENCE [LARGE SCALE GENOMIC DNA]</scope>
    <source>
        <strain evidence="2">none</strain>
    </source>
</reference>
<keyword evidence="2" id="KW-1185">Reference proteome</keyword>
<accession>I4EGS4</accession>
<dbReference type="PANTHER" id="PTHR12526:SF635">
    <property type="entry name" value="GLYCOSYL TRANSFERASE GROUP 1"/>
    <property type="match status" value="1"/>
</dbReference>
<dbReference type="Pfam" id="PF13692">
    <property type="entry name" value="Glyco_trans_1_4"/>
    <property type="match status" value="1"/>
</dbReference>
<dbReference type="Proteomes" id="UP000004221">
    <property type="component" value="Unassembled WGS sequence"/>
</dbReference>
<dbReference type="RefSeq" id="WP_008477577.1">
    <property type="nucleotide sequence ID" value="NZ_CAGS01000201.1"/>
</dbReference>
<dbReference type="PANTHER" id="PTHR12526">
    <property type="entry name" value="GLYCOSYLTRANSFERASE"/>
    <property type="match status" value="1"/>
</dbReference>
<protein>
    <submittedName>
        <fullName evidence="1">Glycosyl transferase, group 1</fullName>
    </submittedName>
</protein>
<keyword evidence="1" id="KW-0808">Transferase</keyword>
<dbReference type="OrthoDB" id="9771846at2"/>
<dbReference type="GO" id="GO:0016757">
    <property type="term" value="F:glycosyltransferase activity"/>
    <property type="evidence" value="ECO:0007669"/>
    <property type="project" value="TreeGrafter"/>
</dbReference>
<comment type="caution">
    <text evidence="1">The sequence shown here is derived from an EMBL/GenBank/DDBJ whole genome shotgun (WGS) entry which is preliminary data.</text>
</comment>
<dbReference type="AlphaFoldDB" id="I4EGS4"/>